<dbReference type="AlphaFoldDB" id="A0A4U8Q5W0"/>
<evidence type="ECO:0000256" key="1">
    <source>
        <dbReference type="SAM" id="Phobius"/>
    </source>
</evidence>
<sequence>MKLKSVYKYQMREYVSAGTGYAAVVLSLIIFFSGLVIFGQIDAGGSFSGLEFGSIIFGFVMGCSCFQEGFLLMMQNGVSRKTIVFSRILTIITSSIALAVLNELITLVCRIFVHFNKNIIFEINILQVMYPQMLGEMESLPLFLINILFWSLALMMATLLGYCVSSLLYHLSRTTKIILGVGLSVFAVVLLPIIDVLLVKGIYKKLLDFFLMVMGQKSQNPFVAVITFLVSTVILGGISYLLVIRAQVQK</sequence>
<accession>A0A4U8Q5W0</accession>
<feature type="transmembrane region" description="Helical" evidence="1">
    <location>
        <begin position="84"/>
        <end position="113"/>
    </location>
</feature>
<comment type="caution">
    <text evidence="2">The sequence shown here is derived from an EMBL/GenBank/DDBJ whole genome shotgun (WGS) entry which is preliminary data.</text>
</comment>
<evidence type="ECO:0000313" key="2">
    <source>
        <dbReference type="EMBL" id="TLD00201.1"/>
    </source>
</evidence>
<proteinExistence type="predicted"/>
<dbReference type="EMBL" id="QGQD01000057">
    <property type="protein sequence ID" value="TLD00201.1"/>
    <property type="molecule type" value="Genomic_DNA"/>
</dbReference>
<organism evidence="2 3">
    <name type="scientific">Robinsoniella peoriensis</name>
    <dbReference type="NCBI Taxonomy" id="180332"/>
    <lineage>
        <taxon>Bacteria</taxon>
        <taxon>Bacillati</taxon>
        <taxon>Bacillota</taxon>
        <taxon>Clostridia</taxon>
        <taxon>Lachnospirales</taxon>
        <taxon>Lachnospiraceae</taxon>
        <taxon>Robinsoniella</taxon>
    </lineage>
</organism>
<evidence type="ECO:0008006" key="4">
    <source>
        <dbReference type="Google" id="ProtNLM"/>
    </source>
</evidence>
<dbReference type="OrthoDB" id="1852297at2"/>
<keyword evidence="3" id="KW-1185">Reference proteome</keyword>
<dbReference type="RefSeq" id="WP_070043088.1">
    <property type="nucleotide sequence ID" value="NZ_CABMJZ010000140.1"/>
</dbReference>
<feature type="transmembrane region" description="Helical" evidence="1">
    <location>
        <begin position="53"/>
        <end position="72"/>
    </location>
</feature>
<dbReference type="STRING" id="180332.GCA_000797495_05131"/>
<feature type="transmembrane region" description="Helical" evidence="1">
    <location>
        <begin position="21"/>
        <end position="41"/>
    </location>
</feature>
<keyword evidence="1" id="KW-0472">Membrane</keyword>
<keyword evidence="1" id="KW-1133">Transmembrane helix</keyword>
<feature type="transmembrane region" description="Helical" evidence="1">
    <location>
        <begin position="222"/>
        <end position="244"/>
    </location>
</feature>
<evidence type="ECO:0000313" key="3">
    <source>
        <dbReference type="Proteomes" id="UP000306509"/>
    </source>
</evidence>
<keyword evidence="1" id="KW-0812">Transmembrane</keyword>
<gene>
    <name evidence="2" type="ORF">DSM106044_02867</name>
</gene>
<feature type="transmembrane region" description="Helical" evidence="1">
    <location>
        <begin position="143"/>
        <end position="165"/>
    </location>
</feature>
<protein>
    <recommendedName>
        <fullName evidence="4">ABC-2 family transporter protein</fullName>
    </recommendedName>
</protein>
<reference evidence="2 3" key="1">
    <citation type="journal article" date="2019" name="Anaerobe">
        <title>Detection of Robinsoniella peoriensis in multiple bone samples of a trauma patient.</title>
        <authorList>
            <person name="Schrottner P."/>
            <person name="Hartwich K."/>
            <person name="Bunk B."/>
            <person name="Schober I."/>
            <person name="Helbig S."/>
            <person name="Rudolph W.W."/>
            <person name="Gunzer F."/>
        </authorList>
    </citation>
    <scope>NUCLEOTIDE SEQUENCE [LARGE SCALE GENOMIC DNA]</scope>
    <source>
        <strain evidence="2 3">DSM 106044</strain>
    </source>
</reference>
<feature type="transmembrane region" description="Helical" evidence="1">
    <location>
        <begin position="177"/>
        <end position="202"/>
    </location>
</feature>
<dbReference type="Proteomes" id="UP000306509">
    <property type="component" value="Unassembled WGS sequence"/>
</dbReference>
<name>A0A4U8Q5W0_9FIRM</name>